<dbReference type="InterPro" id="IPR036901">
    <property type="entry name" value="Asp/Orn_carbamoylTrfase_sf"/>
</dbReference>
<evidence type="ECO:0000256" key="4">
    <source>
        <dbReference type="ARBA" id="ARBA00022801"/>
    </source>
</evidence>
<organism evidence="6 7">
    <name type="scientific">Tegillarca granosa</name>
    <name type="common">Malaysian cockle</name>
    <name type="synonym">Anadara granosa</name>
    <dbReference type="NCBI Taxonomy" id="220873"/>
    <lineage>
        <taxon>Eukaryota</taxon>
        <taxon>Metazoa</taxon>
        <taxon>Spiralia</taxon>
        <taxon>Lophotrochozoa</taxon>
        <taxon>Mollusca</taxon>
        <taxon>Bivalvia</taxon>
        <taxon>Autobranchia</taxon>
        <taxon>Pteriomorphia</taxon>
        <taxon>Arcoida</taxon>
        <taxon>Arcoidea</taxon>
        <taxon>Arcidae</taxon>
        <taxon>Tegillarca</taxon>
    </lineage>
</organism>
<feature type="domain" description="Aspartate/ornithine carbamoyltransferase carbamoyl-P binding" evidence="5">
    <location>
        <begin position="311"/>
        <end position="443"/>
    </location>
</feature>
<dbReference type="InterPro" id="IPR032466">
    <property type="entry name" value="Metal_Hydrolase"/>
</dbReference>
<dbReference type="Gene3D" id="3.20.20.140">
    <property type="entry name" value="Metal-dependent hydrolases"/>
    <property type="match status" value="1"/>
</dbReference>
<keyword evidence="7" id="KW-1185">Reference proteome</keyword>
<dbReference type="PANTHER" id="PTHR45753:SF6">
    <property type="entry name" value="ASPARTATE CARBAMOYLTRANSFERASE"/>
    <property type="match status" value="1"/>
</dbReference>
<dbReference type="SUPFAM" id="SSF51338">
    <property type="entry name" value="Composite domain of metallo-dependent hydrolases"/>
    <property type="match status" value="1"/>
</dbReference>
<proteinExistence type="predicted"/>
<evidence type="ECO:0000313" key="7">
    <source>
        <dbReference type="Proteomes" id="UP001217089"/>
    </source>
</evidence>
<dbReference type="Pfam" id="PF02729">
    <property type="entry name" value="OTCace_N"/>
    <property type="match status" value="1"/>
</dbReference>
<dbReference type="InterPro" id="IPR006132">
    <property type="entry name" value="Asp/Orn_carbamoyltranf_P-bd"/>
</dbReference>
<dbReference type="PROSITE" id="PS00097">
    <property type="entry name" value="CARBAMOYLTRANSFERASE"/>
    <property type="match status" value="1"/>
</dbReference>
<gene>
    <name evidence="6" type="ORF">KUTeg_001469</name>
</gene>
<reference evidence="6 7" key="1">
    <citation type="submission" date="2022-12" db="EMBL/GenBank/DDBJ databases">
        <title>Chromosome-level genome of Tegillarca granosa.</title>
        <authorList>
            <person name="Kim J."/>
        </authorList>
    </citation>
    <scope>NUCLEOTIDE SEQUENCE [LARGE SCALE GENOMIC DNA]</scope>
    <source>
        <strain evidence="6">Teg-2019</strain>
        <tissue evidence="6">Adductor muscle</tissue>
    </source>
</reference>
<comment type="cofactor">
    <cofactor evidence="1">
        <name>Zn(2+)</name>
        <dbReference type="ChEBI" id="CHEBI:29105"/>
    </cofactor>
</comment>
<name>A0ABQ9FRH4_TEGGR</name>
<comment type="caution">
    <text evidence="6">The sequence shown here is derived from an EMBL/GenBank/DDBJ whole genome shotgun (WGS) entry which is preliminary data.</text>
</comment>
<accession>A0ABQ9FRH4</accession>
<dbReference type="SUPFAM" id="SSF53671">
    <property type="entry name" value="Aspartate/ornithine carbamoyltransferase"/>
    <property type="match status" value="1"/>
</dbReference>
<dbReference type="PROSITE" id="PS00483">
    <property type="entry name" value="DIHYDROOROTASE_2"/>
    <property type="match status" value="1"/>
</dbReference>
<evidence type="ECO:0000256" key="3">
    <source>
        <dbReference type="ARBA" id="ARBA00022723"/>
    </source>
</evidence>
<keyword evidence="4" id="KW-0378">Hydrolase</keyword>
<dbReference type="InterPro" id="IPR002195">
    <property type="entry name" value="Dihydroorotase_CS"/>
</dbReference>
<dbReference type="PRINTS" id="PR00100">
    <property type="entry name" value="AOTCASE"/>
</dbReference>
<evidence type="ECO:0000256" key="2">
    <source>
        <dbReference type="ARBA" id="ARBA00022679"/>
    </source>
</evidence>
<evidence type="ECO:0000259" key="5">
    <source>
        <dbReference type="Pfam" id="PF02729"/>
    </source>
</evidence>
<evidence type="ECO:0000313" key="6">
    <source>
        <dbReference type="EMBL" id="KAJ8319882.1"/>
    </source>
</evidence>
<keyword evidence="2" id="KW-0808">Transferase</keyword>
<dbReference type="Gene3D" id="3.40.50.1370">
    <property type="entry name" value="Aspartate/ornithine carbamoyltransferase"/>
    <property type="match status" value="2"/>
</dbReference>
<dbReference type="InterPro" id="IPR011059">
    <property type="entry name" value="Metal-dep_hydrolase_composite"/>
</dbReference>
<keyword evidence="3" id="KW-0479">Metal-binding</keyword>
<protein>
    <recommendedName>
        <fullName evidence="5">Aspartate/ornithine carbamoyltransferase carbamoyl-P binding domain-containing protein</fullName>
    </recommendedName>
</protein>
<dbReference type="SUPFAM" id="SSF51556">
    <property type="entry name" value="Metallo-dependent hydrolases"/>
    <property type="match status" value="1"/>
</dbReference>
<dbReference type="PANTHER" id="PTHR45753">
    <property type="entry name" value="ORNITHINE CARBAMOYLTRANSFERASE, MITOCHONDRIAL"/>
    <property type="match status" value="1"/>
</dbReference>
<evidence type="ECO:0000256" key="1">
    <source>
        <dbReference type="ARBA" id="ARBA00001947"/>
    </source>
</evidence>
<dbReference type="InterPro" id="IPR006130">
    <property type="entry name" value="Asp/Orn_carbamoylTrfase"/>
</dbReference>
<dbReference type="PRINTS" id="PR00101">
    <property type="entry name" value="ATCASE"/>
</dbReference>
<sequence>MIVRTAKERGLPVTCEVAPHHLFLTSADLDTIGHARGQVKPPLCTKEDQDALWENMDIIDCFATDHAPHSVEEKNSEKPPPGYPGLETMLPLLLTAVNEGLLTLDDLIARLHTNPRRIFNLPEQPDTYIEVDLEKSWVIPDAMRFTKSKWTPFAGKKVTGQVRRVVLRGEVAYIDGEVLVKPGFGVDVKSYAPQSVRQTSSDQLQVQIPITQYSNSQPSSEPSSPRKTVPSVAFHPKVSRNIDPYQSYGKLTYRFLTIFYTCYSVKSWKIEENYNLDRDMAMGDHSRREIGLVTPPQAHMIMHPVGLPHSTTGLHQLFNLAHQFRIAVQRDRPLDYILKGKVMASMFYEVSTRTNCSFTAAMQRLGGTVIHLDATSSSTQKGETLEDTVMMMSGYSDIIVIRHPKPGAVKSAAQHCRKPIINAGDGVGSHPTQALLDVFTIREEIGTVNGLTVSILH</sequence>
<dbReference type="EMBL" id="JARBDR010000141">
    <property type="protein sequence ID" value="KAJ8319882.1"/>
    <property type="molecule type" value="Genomic_DNA"/>
</dbReference>
<dbReference type="Proteomes" id="UP001217089">
    <property type="component" value="Unassembled WGS sequence"/>
</dbReference>